<keyword evidence="3" id="KW-1185">Reference proteome</keyword>
<dbReference type="EMBL" id="AP024545">
    <property type="protein sequence ID" value="BCT91921.1"/>
    <property type="molecule type" value="Genomic_DNA"/>
</dbReference>
<feature type="region of interest" description="Disordered" evidence="1">
    <location>
        <begin position="1"/>
        <end position="77"/>
    </location>
</feature>
<reference evidence="2 3" key="1">
    <citation type="submission" date="2021-03" db="EMBL/GenBank/DDBJ databases">
        <title>Complete Genome Sequences of Two Lysobacter Strains Isolated from Sea Water (Lysobacter caseinilyticus) and Soil (Lysobacter helvus) in South Korea.</title>
        <authorList>
            <person name="Watanabe Y."/>
            <person name="Arakawa K."/>
        </authorList>
    </citation>
    <scope>NUCLEOTIDE SEQUENCE [LARGE SCALE GENOMIC DNA]</scope>
    <source>
        <strain evidence="2 3">KVB24</strain>
    </source>
</reference>
<sequence>MDGPTGDGGHCPDTSNTIVEADSTPQPAKPARAIHTAAKPSKPVKPTPAVRSTGDSDGSGTRIQPPRWHSFLPGMFR</sequence>
<accession>A0ABN6FR77</accession>
<feature type="compositionally biased region" description="Polar residues" evidence="1">
    <location>
        <begin position="53"/>
        <end position="62"/>
    </location>
</feature>
<organism evidence="2 3">
    <name type="scientific">Noviluteimonas caseinilytica</name>
    <dbReference type="NCBI Taxonomy" id="2675101"/>
    <lineage>
        <taxon>Bacteria</taxon>
        <taxon>Pseudomonadati</taxon>
        <taxon>Pseudomonadota</taxon>
        <taxon>Gammaproteobacteria</taxon>
        <taxon>Lysobacterales</taxon>
        <taxon>Lysobacteraceae</taxon>
        <taxon>Noviluteimonas</taxon>
    </lineage>
</organism>
<feature type="compositionally biased region" description="Polar residues" evidence="1">
    <location>
        <begin position="13"/>
        <end position="26"/>
    </location>
</feature>
<dbReference type="Proteomes" id="UP000681317">
    <property type="component" value="Chromosome"/>
</dbReference>
<evidence type="ECO:0000313" key="3">
    <source>
        <dbReference type="Proteomes" id="UP000681317"/>
    </source>
</evidence>
<gene>
    <name evidence="2" type="ORF">LYSCAS_09450</name>
</gene>
<protein>
    <submittedName>
        <fullName evidence="2">Uncharacterized protein</fullName>
    </submittedName>
</protein>
<proteinExistence type="predicted"/>
<name>A0ABN6FR77_9GAMM</name>
<evidence type="ECO:0000313" key="2">
    <source>
        <dbReference type="EMBL" id="BCT91921.1"/>
    </source>
</evidence>
<evidence type="ECO:0000256" key="1">
    <source>
        <dbReference type="SAM" id="MobiDB-lite"/>
    </source>
</evidence>